<evidence type="ECO:0000259" key="5">
    <source>
        <dbReference type="Pfam" id="PF25954"/>
    </source>
</evidence>
<evidence type="ECO:0000256" key="3">
    <source>
        <dbReference type="SAM" id="SignalP"/>
    </source>
</evidence>
<dbReference type="STRING" id="237018.SAMN04489723_1184"/>
<proteinExistence type="inferred from homology"/>
<dbReference type="Gene3D" id="2.40.420.20">
    <property type="match status" value="1"/>
</dbReference>
<dbReference type="InterPro" id="IPR058648">
    <property type="entry name" value="HH_CzcB-like"/>
</dbReference>
<gene>
    <name evidence="6" type="ORF">SAMN04489723_1184</name>
</gene>
<feature type="chain" id="PRO_5011772782" evidence="3">
    <location>
        <begin position="23"/>
        <end position="386"/>
    </location>
</feature>
<dbReference type="Pfam" id="PF25954">
    <property type="entry name" value="Beta-barrel_RND_2"/>
    <property type="match status" value="1"/>
</dbReference>
<dbReference type="EMBL" id="FOKK01000018">
    <property type="protein sequence ID" value="SFB53918.1"/>
    <property type="molecule type" value="Genomic_DNA"/>
</dbReference>
<dbReference type="PANTHER" id="PTHR30097">
    <property type="entry name" value="CATION EFFLUX SYSTEM PROTEIN CUSB"/>
    <property type="match status" value="1"/>
</dbReference>
<dbReference type="InterPro" id="IPR006143">
    <property type="entry name" value="RND_pump_MFP"/>
</dbReference>
<dbReference type="GO" id="GO:0022857">
    <property type="term" value="F:transmembrane transporter activity"/>
    <property type="evidence" value="ECO:0007669"/>
    <property type="project" value="InterPro"/>
</dbReference>
<reference evidence="6 7" key="1">
    <citation type="submission" date="2016-10" db="EMBL/GenBank/DDBJ databases">
        <authorList>
            <person name="de Groot N.N."/>
        </authorList>
    </citation>
    <scope>NUCLEOTIDE SEQUENCE [LARGE SCALE GENOMIC DNA]</scope>
    <source>
        <strain evidence="6 7">DSM 23399</strain>
    </source>
</reference>
<dbReference type="PANTHER" id="PTHR30097:SF4">
    <property type="entry name" value="SLR6042 PROTEIN"/>
    <property type="match status" value="1"/>
</dbReference>
<feature type="signal peptide" evidence="3">
    <location>
        <begin position="1"/>
        <end position="22"/>
    </location>
</feature>
<dbReference type="RefSeq" id="WP_092900050.1">
    <property type="nucleotide sequence ID" value="NZ_FOKK01000018.1"/>
</dbReference>
<dbReference type="Proteomes" id="UP000198790">
    <property type="component" value="Unassembled WGS sequence"/>
</dbReference>
<comment type="similarity">
    <text evidence="1">Belongs to the membrane fusion protein (MFP) (TC 8.A.1) family.</text>
</comment>
<dbReference type="AlphaFoldDB" id="A0A1I1BZ44"/>
<name>A0A1I1BZ44_9BACT</name>
<dbReference type="GO" id="GO:0060003">
    <property type="term" value="P:copper ion export"/>
    <property type="evidence" value="ECO:0007669"/>
    <property type="project" value="TreeGrafter"/>
</dbReference>
<keyword evidence="7" id="KW-1185">Reference proteome</keyword>
<evidence type="ECO:0000256" key="2">
    <source>
        <dbReference type="ARBA" id="ARBA00022448"/>
    </source>
</evidence>
<accession>A0A1I1BZ44</accession>
<evidence type="ECO:0000313" key="7">
    <source>
        <dbReference type="Proteomes" id="UP000198790"/>
    </source>
</evidence>
<dbReference type="GO" id="GO:0030313">
    <property type="term" value="C:cell envelope"/>
    <property type="evidence" value="ECO:0007669"/>
    <property type="project" value="TreeGrafter"/>
</dbReference>
<feature type="domain" description="CusB-like beta-barrel" evidence="5">
    <location>
        <begin position="239"/>
        <end position="311"/>
    </location>
</feature>
<dbReference type="GO" id="GO:0016020">
    <property type="term" value="C:membrane"/>
    <property type="evidence" value="ECO:0007669"/>
    <property type="project" value="InterPro"/>
</dbReference>
<dbReference type="OrthoDB" id="9814657at2"/>
<feature type="domain" description="CzcB-like alpha-helical hairpin" evidence="4">
    <location>
        <begin position="125"/>
        <end position="182"/>
    </location>
</feature>
<dbReference type="InterPro" id="IPR058792">
    <property type="entry name" value="Beta-barrel_RND_2"/>
</dbReference>
<dbReference type="NCBIfam" id="TIGR01730">
    <property type="entry name" value="RND_mfp"/>
    <property type="match status" value="1"/>
</dbReference>
<evidence type="ECO:0000259" key="4">
    <source>
        <dbReference type="Pfam" id="PF25893"/>
    </source>
</evidence>
<dbReference type="InterPro" id="IPR051909">
    <property type="entry name" value="MFP_Cation_Efflux"/>
</dbReference>
<organism evidence="6 7">
    <name type="scientific">Algoriphagus aquimarinus</name>
    <dbReference type="NCBI Taxonomy" id="237018"/>
    <lineage>
        <taxon>Bacteria</taxon>
        <taxon>Pseudomonadati</taxon>
        <taxon>Bacteroidota</taxon>
        <taxon>Cytophagia</taxon>
        <taxon>Cytophagales</taxon>
        <taxon>Cyclobacteriaceae</taxon>
        <taxon>Algoriphagus</taxon>
    </lineage>
</organism>
<keyword evidence="2" id="KW-0813">Transport</keyword>
<keyword evidence="3" id="KW-0732">Signal</keyword>
<sequence length="386" mass="42774">MKNFPIKSLLNATLLASSLLFFQCNGSSDAGSDGVEVEAGTSTGPFITVSQKQFETMRMTWGSPKLEEFSEGLSVQGMVKVPVEGIQEISAYFGGYVSGLNKLEGQPVRKGEVLFYLENSDFIRLQQEFLEANSQLNYLQAEYERQKTLYGEKISSQKNYLKAEADYQGTKAKAESLKRQLALININADQLKPENIRSKVPVLSPISGFVDGIHLVQGSFLAVAGKAMTLISKEHMHIELVIFEKDASHIHQGQKVQVSIPDLPGRTLIAEVFVVGQSINNERQINVHAHLPNEEEEELLFPGMFVEAKLMLDPKEAWVVPVTSVIVSEGESYVLVQREKTETGFKLEKIAVKTGLESDEMIELLPNEALDENTVILTHGGFNLLP</sequence>
<dbReference type="Pfam" id="PF25893">
    <property type="entry name" value="HH_CzcB"/>
    <property type="match status" value="1"/>
</dbReference>
<evidence type="ECO:0000313" key="6">
    <source>
        <dbReference type="EMBL" id="SFB53918.1"/>
    </source>
</evidence>
<dbReference type="Gene3D" id="1.10.287.470">
    <property type="entry name" value="Helix hairpin bin"/>
    <property type="match status" value="1"/>
</dbReference>
<dbReference type="GO" id="GO:0015679">
    <property type="term" value="P:plasma membrane copper ion transport"/>
    <property type="evidence" value="ECO:0007669"/>
    <property type="project" value="TreeGrafter"/>
</dbReference>
<protein>
    <submittedName>
        <fullName evidence="6">Membrane fusion protein, cobalt-zinc-cadmium efflux system</fullName>
    </submittedName>
</protein>
<dbReference type="SUPFAM" id="SSF111369">
    <property type="entry name" value="HlyD-like secretion proteins"/>
    <property type="match status" value="1"/>
</dbReference>
<dbReference type="Gene3D" id="2.40.30.170">
    <property type="match status" value="1"/>
</dbReference>
<evidence type="ECO:0000256" key="1">
    <source>
        <dbReference type="ARBA" id="ARBA00009477"/>
    </source>
</evidence>